<reference evidence="2" key="1">
    <citation type="submission" date="2016-10" db="EMBL/GenBank/DDBJ databases">
        <authorList>
            <person name="Varghese N."/>
            <person name="Submissions S."/>
        </authorList>
    </citation>
    <scope>NUCLEOTIDE SEQUENCE [LARGE SCALE GENOMIC DNA]</scope>
    <source>
        <strain evidence="2">DSM 22530</strain>
    </source>
</reference>
<protein>
    <recommendedName>
        <fullName evidence="3">RNA polymerase subunit sigma-70</fullName>
    </recommendedName>
</protein>
<dbReference type="AlphaFoldDB" id="A0A1I1TEZ8"/>
<sequence length="58" mass="6972">MMRMNEKQWRSSTDKDIFGVDFHRFAELDDQFNHIEIAEELGVSLSEVNRLKKKIMRT</sequence>
<accession>A0A1I1TEZ8</accession>
<dbReference type="EMBL" id="FOMR01000002">
    <property type="protein sequence ID" value="SFD57169.1"/>
    <property type="molecule type" value="Genomic_DNA"/>
</dbReference>
<proteinExistence type="predicted"/>
<evidence type="ECO:0000313" key="1">
    <source>
        <dbReference type="EMBL" id="SFD57169.1"/>
    </source>
</evidence>
<keyword evidence="2" id="KW-1185">Reference proteome</keyword>
<dbReference type="Proteomes" id="UP000199474">
    <property type="component" value="Unassembled WGS sequence"/>
</dbReference>
<name>A0A1I1TEZ8_9BACI</name>
<organism evidence="1 2">
    <name type="scientific">Lentibacillus persicus</name>
    <dbReference type="NCBI Taxonomy" id="640948"/>
    <lineage>
        <taxon>Bacteria</taxon>
        <taxon>Bacillati</taxon>
        <taxon>Bacillota</taxon>
        <taxon>Bacilli</taxon>
        <taxon>Bacillales</taxon>
        <taxon>Bacillaceae</taxon>
        <taxon>Lentibacillus</taxon>
    </lineage>
</organism>
<evidence type="ECO:0000313" key="2">
    <source>
        <dbReference type="Proteomes" id="UP000199474"/>
    </source>
</evidence>
<evidence type="ECO:0008006" key="3">
    <source>
        <dbReference type="Google" id="ProtNLM"/>
    </source>
</evidence>
<gene>
    <name evidence="1" type="ORF">SAMN05216238_102246</name>
</gene>